<gene>
    <name evidence="1" type="ORF">D3F03_17055</name>
</gene>
<protein>
    <recommendedName>
        <fullName evidence="3">IS1634 family transposase</fullName>
    </recommendedName>
</protein>
<comment type="caution">
    <text evidence="1">The sequence shown here is derived from an EMBL/GenBank/DDBJ whole genome shotgun (WGS) entry which is preliminary data.</text>
</comment>
<dbReference type="RefSeq" id="WP_119110630.1">
    <property type="nucleotide sequence ID" value="NZ_QXJC01000015.1"/>
</dbReference>
<dbReference type="AlphaFoldDB" id="A0A398C6J2"/>
<evidence type="ECO:0000313" key="1">
    <source>
        <dbReference type="EMBL" id="RID96867.1"/>
    </source>
</evidence>
<dbReference type="OrthoDB" id="8547152at2"/>
<evidence type="ECO:0008006" key="3">
    <source>
        <dbReference type="Google" id="ProtNLM"/>
    </source>
</evidence>
<organism evidence="1 2">
    <name type="scientific">Simplicispira hankyongi</name>
    <dbReference type="NCBI Taxonomy" id="2315688"/>
    <lineage>
        <taxon>Bacteria</taxon>
        <taxon>Pseudomonadati</taxon>
        <taxon>Pseudomonadota</taxon>
        <taxon>Betaproteobacteria</taxon>
        <taxon>Burkholderiales</taxon>
        <taxon>Comamonadaceae</taxon>
        <taxon>Simplicispira</taxon>
    </lineage>
</organism>
<name>A0A398C6J2_9BURK</name>
<dbReference type="Proteomes" id="UP000266302">
    <property type="component" value="Unassembled WGS sequence"/>
</dbReference>
<keyword evidence="2" id="KW-1185">Reference proteome</keyword>
<sequence length="62" mass="6924">MFIKITHSGPRRYVQLVEAYRDDTGRPRQPVAGLSSISQEQTDILGALTIKKPSLNTQLTLL</sequence>
<reference evidence="1 2" key="1">
    <citation type="submission" date="2018-09" db="EMBL/GenBank/DDBJ databases">
        <title>Draft genome of Simplicispira sp. NY-02.</title>
        <authorList>
            <person name="Im W.T."/>
        </authorList>
    </citation>
    <scope>NUCLEOTIDE SEQUENCE [LARGE SCALE GENOMIC DNA]</scope>
    <source>
        <strain evidence="1 2">NY-02</strain>
    </source>
</reference>
<dbReference type="EMBL" id="QXJC01000015">
    <property type="protein sequence ID" value="RID96867.1"/>
    <property type="molecule type" value="Genomic_DNA"/>
</dbReference>
<accession>A0A398C6J2</accession>
<evidence type="ECO:0000313" key="2">
    <source>
        <dbReference type="Proteomes" id="UP000266302"/>
    </source>
</evidence>
<proteinExistence type="predicted"/>